<dbReference type="Proteomes" id="UP000000557">
    <property type="component" value="Chromosome"/>
</dbReference>
<name>Q7NEI4_GLOVI</name>
<dbReference type="EMBL" id="BA000045">
    <property type="protein sequence ID" value="BAC91836.1"/>
    <property type="molecule type" value="Genomic_DNA"/>
</dbReference>
<dbReference type="KEGG" id="gvi:glr3895"/>
<reference evidence="1 2" key="2">
    <citation type="journal article" date="2003" name="DNA Res.">
        <title>Complete genome structure of Gloeobacter violaceus PCC 7421, a cyanobacterium that lacks thylakoids (supplement).</title>
        <authorList>
            <person name="Nakamura Y."/>
            <person name="Kaneko T."/>
            <person name="Sato S."/>
            <person name="Mimuro M."/>
            <person name="Miyashita H."/>
            <person name="Tsuchiya T."/>
            <person name="Sasamoto S."/>
            <person name="Watanabe A."/>
            <person name="Kawashima K."/>
            <person name="Kishida Y."/>
            <person name="Kiyokawa C."/>
            <person name="Kohara M."/>
            <person name="Matsumoto M."/>
            <person name="Matsuno A."/>
            <person name="Nakazaki N."/>
            <person name="Shimpo S."/>
            <person name="Takeuchi C."/>
            <person name="Yamada M."/>
            <person name="Tabata S."/>
        </authorList>
    </citation>
    <scope>NUCLEOTIDE SEQUENCE [LARGE SCALE GENOMIC DNA]</scope>
    <source>
        <strain evidence="2">ATCC 29082 / PCC 7421</strain>
    </source>
</reference>
<dbReference type="AlphaFoldDB" id="Q7NEI4"/>
<proteinExistence type="predicted"/>
<dbReference type="EnsemblBacteria" id="BAC91836">
    <property type="protein sequence ID" value="BAC91836"/>
    <property type="gene ID" value="BAC91836"/>
</dbReference>
<keyword evidence="2" id="KW-1185">Reference proteome</keyword>
<gene>
    <name evidence="1" type="ordered locus">glr3895</name>
</gene>
<dbReference type="STRING" id="251221.gene:10761412"/>
<organism evidence="1 2">
    <name type="scientific">Gloeobacter violaceus (strain ATCC 29082 / PCC 7421)</name>
    <dbReference type="NCBI Taxonomy" id="251221"/>
    <lineage>
        <taxon>Bacteria</taxon>
        <taxon>Bacillati</taxon>
        <taxon>Cyanobacteriota</taxon>
        <taxon>Cyanophyceae</taxon>
        <taxon>Gloeobacterales</taxon>
        <taxon>Gloeobacteraceae</taxon>
        <taxon>Gloeobacter</taxon>
    </lineage>
</organism>
<dbReference type="InParanoid" id="Q7NEI4"/>
<accession>Q7NEI4</accession>
<evidence type="ECO:0000313" key="2">
    <source>
        <dbReference type="Proteomes" id="UP000000557"/>
    </source>
</evidence>
<evidence type="ECO:0000313" key="1">
    <source>
        <dbReference type="EMBL" id="BAC91836.1"/>
    </source>
</evidence>
<dbReference type="RefSeq" id="WP_011143883.1">
    <property type="nucleotide sequence ID" value="NC_005125.1"/>
</dbReference>
<sequence length="106" mass="12117">MSWKGVSADPNPRNRKAITFSPEFLAKRASGERIIDFRLALSSDFISRPKDLTKARFIATMIENYACSHQMRITDVYPDAFEAVRRKGLHTAALEAEVRRLLEMTD</sequence>
<protein>
    <submittedName>
        <fullName evidence="1">Glr3895 protein</fullName>
    </submittedName>
</protein>
<reference evidence="1 2" key="1">
    <citation type="journal article" date="2003" name="DNA Res.">
        <title>Complete genome structure of Gloeobacter violaceus PCC 7421, a cyanobacterium that lacks thylakoids.</title>
        <authorList>
            <person name="Nakamura Y."/>
            <person name="Kaneko T."/>
            <person name="Sato S."/>
            <person name="Mimuro M."/>
            <person name="Miyashita H."/>
            <person name="Tsuchiya T."/>
            <person name="Sasamoto S."/>
            <person name="Watanabe A."/>
            <person name="Kawashima K."/>
            <person name="Kishida Y."/>
            <person name="Kiyokawa C."/>
            <person name="Kohara M."/>
            <person name="Matsumoto M."/>
            <person name="Matsuno A."/>
            <person name="Nakazaki N."/>
            <person name="Shimpo S."/>
            <person name="Takeuchi C."/>
            <person name="Yamada M."/>
            <person name="Tabata S."/>
        </authorList>
    </citation>
    <scope>NUCLEOTIDE SEQUENCE [LARGE SCALE GENOMIC DNA]</scope>
    <source>
        <strain evidence="2">ATCC 29082 / PCC 7421</strain>
    </source>
</reference>
<dbReference type="HOGENOM" id="CLU_2219385_0_0_3"/>